<evidence type="ECO:0000313" key="21">
    <source>
        <dbReference type="Proteomes" id="UP000315925"/>
    </source>
</evidence>
<dbReference type="InterPro" id="IPR004733">
    <property type="entry name" value="PurM_cligase"/>
</dbReference>
<dbReference type="AlphaFoldDB" id="A0A0C1V2V3"/>
<reference evidence="18 20" key="1">
    <citation type="submission" date="2014-08" db="EMBL/GenBank/DDBJ databases">
        <title>Methylacidiphilum kamchatkense strain Kam1 draft genome sequence.</title>
        <authorList>
            <person name="Birkeland N.-K."/>
            <person name="Erikstad H.A."/>
        </authorList>
    </citation>
    <scope>NUCLEOTIDE SEQUENCE [LARGE SCALE GENOMIC DNA]</scope>
    <source>
        <strain evidence="18 20">Kam1</strain>
    </source>
</reference>
<dbReference type="EC" id="6.3.3.1" evidence="4 15"/>
<organism evidence="19 21">
    <name type="scientific">Methylacidiphilum kamchatkense Kam1</name>
    <dbReference type="NCBI Taxonomy" id="1202785"/>
    <lineage>
        <taxon>Bacteria</taxon>
        <taxon>Pseudomonadati</taxon>
        <taxon>Verrucomicrobiota</taxon>
        <taxon>Methylacidiphilae</taxon>
        <taxon>Methylacidiphilales</taxon>
        <taxon>Methylacidiphilaceae</taxon>
        <taxon>Methylacidiphilum (ex Ratnadevi et al. 2023)</taxon>
    </lineage>
</organism>
<dbReference type="PANTHER" id="PTHR10520">
    <property type="entry name" value="TRIFUNCTIONAL PURINE BIOSYNTHETIC PROTEIN ADENOSINE-3-RELATED"/>
    <property type="match status" value="1"/>
</dbReference>
<evidence type="ECO:0000256" key="13">
    <source>
        <dbReference type="ARBA" id="ARBA00033093"/>
    </source>
</evidence>
<evidence type="ECO:0000313" key="18">
    <source>
        <dbReference type="EMBL" id="KIE58000.1"/>
    </source>
</evidence>
<dbReference type="STRING" id="1202785.A946_10160"/>
<keyword evidence="8 15" id="KW-0547">Nucleotide-binding</keyword>
<dbReference type="NCBIfam" id="TIGR00878">
    <property type="entry name" value="purM"/>
    <property type="match status" value="1"/>
</dbReference>
<dbReference type="GO" id="GO:0005524">
    <property type="term" value="F:ATP binding"/>
    <property type="evidence" value="ECO:0007669"/>
    <property type="project" value="UniProtKB-KW"/>
</dbReference>
<dbReference type="Pfam" id="PF02769">
    <property type="entry name" value="AIRS_C"/>
    <property type="match status" value="1"/>
</dbReference>
<evidence type="ECO:0000256" key="9">
    <source>
        <dbReference type="ARBA" id="ARBA00022755"/>
    </source>
</evidence>
<dbReference type="HAMAP" id="MF_00741">
    <property type="entry name" value="AIRS"/>
    <property type="match status" value="1"/>
</dbReference>
<feature type="domain" description="PurM-like C-terminal" evidence="17">
    <location>
        <begin position="173"/>
        <end position="314"/>
    </location>
</feature>
<gene>
    <name evidence="15" type="primary">purM</name>
    <name evidence="18" type="ORF">A946_10160</name>
    <name evidence="19" type="ORF">kam1_1210</name>
</gene>
<feature type="domain" description="PurM-like N-terminal" evidence="16">
    <location>
        <begin position="55"/>
        <end position="160"/>
    </location>
</feature>
<comment type="subcellular location">
    <subcellularLocation>
        <location evidence="1 15">Cytoplasm</location>
    </subcellularLocation>
</comment>
<keyword evidence="10 15" id="KW-0067">ATP-binding</keyword>
<keyword evidence="20" id="KW-1185">Reference proteome</keyword>
<dbReference type="OrthoDB" id="9802507at2"/>
<keyword evidence="7 15" id="KW-0436">Ligase</keyword>
<dbReference type="GO" id="GO:0004637">
    <property type="term" value="F:phosphoribosylamine-glycine ligase activity"/>
    <property type="evidence" value="ECO:0007669"/>
    <property type="project" value="TreeGrafter"/>
</dbReference>
<dbReference type="SUPFAM" id="SSF56042">
    <property type="entry name" value="PurM C-terminal domain-like"/>
    <property type="match status" value="1"/>
</dbReference>
<evidence type="ECO:0000256" key="6">
    <source>
        <dbReference type="ARBA" id="ARBA00022490"/>
    </source>
</evidence>
<sequence length="337" mass="36551">MNLYSQAGVDLKAAQAFKSTIPKLITSTQRAEVIGSFGGFGGLFSAAFPTFHHPVLVSSIDGVGTKLLIGQMANRYDGLGEDLVNHCVNDIATLGAEPLFFLDYIGCGKLEPSVLIKILEGMERACRNANCALLGGETAQMPGIYKEKDFDLVGAIVGVVEKEHIIDGKMICPGDLIIGLPSSGLHTNGYSLVRKLLFAEKHYNLWDTPPGFCRPLVDELLEVHKSYLEEIRLLKKLIPIKGIAHITGGGFFENLPRILPEGVDAIIYANSWPIPPIFSFLTSLGAMTIEEQYSIFNMGIGLCLIIGPESKEVCLSNVEGFLIGQIVSGTRKVELKI</sequence>
<dbReference type="FunFam" id="3.90.650.10:FF:000011">
    <property type="entry name" value="Phosphoribosylformylglycinamidine cyclo-ligase"/>
    <property type="match status" value="1"/>
</dbReference>
<evidence type="ECO:0000256" key="8">
    <source>
        <dbReference type="ARBA" id="ARBA00022741"/>
    </source>
</evidence>
<dbReference type="GO" id="GO:0046084">
    <property type="term" value="P:adenine biosynthetic process"/>
    <property type="evidence" value="ECO:0007669"/>
    <property type="project" value="TreeGrafter"/>
</dbReference>
<evidence type="ECO:0000259" key="16">
    <source>
        <dbReference type="Pfam" id="PF00586"/>
    </source>
</evidence>
<dbReference type="Pfam" id="PF00586">
    <property type="entry name" value="AIRS"/>
    <property type="match status" value="1"/>
</dbReference>
<evidence type="ECO:0000256" key="4">
    <source>
        <dbReference type="ARBA" id="ARBA00013047"/>
    </source>
</evidence>
<evidence type="ECO:0000256" key="1">
    <source>
        <dbReference type="ARBA" id="ARBA00004496"/>
    </source>
</evidence>
<dbReference type="Proteomes" id="UP000031594">
    <property type="component" value="Unassembled WGS sequence"/>
</dbReference>
<dbReference type="InterPro" id="IPR036676">
    <property type="entry name" value="PurM-like_C_sf"/>
</dbReference>
<comment type="pathway">
    <text evidence="2 15">Purine metabolism; IMP biosynthesis via de novo pathway; 5-amino-1-(5-phospho-D-ribosyl)imidazole from N(2)-formyl-N(1)-(5-phospho-D-ribosyl)glycinamide: step 2/2.</text>
</comment>
<dbReference type="SUPFAM" id="SSF55326">
    <property type="entry name" value="PurM N-terminal domain-like"/>
    <property type="match status" value="1"/>
</dbReference>
<dbReference type="PANTHER" id="PTHR10520:SF12">
    <property type="entry name" value="TRIFUNCTIONAL PURINE BIOSYNTHETIC PROTEIN ADENOSINE-3"/>
    <property type="match status" value="1"/>
</dbReference>
<keyword evidence="6 15" id="KW-0963">Cytoplasm</keyword>
<evidence type="ECO:0000313" key="19">
    <source>
        <dbReference type="EMBL" id="QDQ42438.1"/>
    </source>
</evidence>
<evidence type="ECO:0000256" key="12">
    <source>
        <dbReference type="ARBA" id="ARBA00032931"/>
    </source>
</evidence>
<dbReference type="RefSeq" id="WP_039722085.1">
    <property type="nucleotide sequence ID" value="NZ_CP037899.1"/>
</dbReference>
<accession>A0A0C1V2V3</accession>
<dbReference type="GO" id="GO:0006189">
    <property type="term" value="P:'de novo' IMP biosynthetic process"/>
    <property type="evidence" value="ECO:0007669"/>
    <property type="project" value="UniProtKB-UniRule"/>
</dbReference>
<reference evidence="19" key="2">
    <citation type="journal article" date="2019" name="BMC Genomics">
        <title>Complete genome sequence analysis of the thermoacidophilic verrucomicrobial methanotroph 'Candidatus Methylacidiphilum kamchatkense' strain Kam1 and comparison with its closest relatives.</title>
        <authorList>
            <person name="Kruse T."/>
            <person name="Ratnadevi C.M."/>
            <person name="Erikstad H.A."/>
            <person name="Birkeland N.K."/>
        </authorList>
    </citation>
    <scope>NUCLEOTIDE SEQUENCE</scope>
    <source>
        <strain evidence="19">Kam1</strain>
    </source>
</reference>
<comment type="catalytic activity">
    <reaction evidence="14 15">
        <text>2-formamido-N(1)-(5-O-phospho-beta-D-ribosyl)acetamidine + ATP = 5-amino-1-(5-phospho-beta-D-ribosyl)imidazole + ADP + phosphate + H(+)</text>
        <dbReference type="Rhea" id="RHEA:23032"/>
        <dbReference type="ChEBI" id="CHEBI:15378"/>
        <dbReference type="ChEBI" id="CHEBI:30616"/>
        <dbReference type="ChEBI" id="CHEBI:43474"/>
        <dbReference type="ChEBI" id="CHEBI:137981"/>
        <dbReference type="ChEBI" id="CHEBI:147287"/>
        <dbReference type="ChEBI" id="CHEBI:456216"/>
        <dbReference type="EC" id="6.3.3.1"/>
    </reaction>
</comment>
<evidence type="ECO:0000256" key="5">
    <source>
        <dbReference type="ARBA" id="ARBA00020367"/>
    </source>
</evidence>
<dbReference type="CDD" id="cd02196">
    <property type="entry name" value="PurM"/>
    <property type="match status" value="1"/>
</dbReference>
<dbReference type="KEGG" id="mkc:kam1_1210"/>
<reference evidence="21" key="3">
    <citation type="submission" date="2019-03" db="EMBL/GenBank/DDBJ databases">
        <title>Complete genome of Methylacidiphilum kamchatkense Kam1.</title>
        <authorList>
            <person name="Kruse T."/>
            <person name="Murarilal Ratnadevi C."/>
            <person name="Erikstad H.-A."/>
            <person name="Birkeland N.-K."/>
        </authorList>
    </citation>
    <scope>NUCLEOTIDE SEQUENCE [LARGE SCALE GENOMIC DNA]</scope>
    <source>
        <strain evidence="21">kam1</strain>
    </source>
</reference>
<evidence type="ECO:0000256" key="7">
    <source>
        <dbReference type="ARBA" id="ARBA00022598"/>
    </source>
</evidence>
<dbReference type="GO" id="GO:0004641">
    <property type="term" value="F:phosphoribosylformylglycinamidine cyclo-ligase activity"/>
    <property type="evidence" value="ECO:0007669"/>
    <property type="project" value="UniProtKB-UniRule"/>
</dbReference>
<evidence type="ECO:0000313" key="20">
    <source>
        <dbReference type="Proteomes" id="UP000031594"/>
    </source>
</evidence>
<evidence type="ECO:0000256" key="3">
    <source>
        <dbReference type="ARBA" id="ARBA00010280"/>
    </source>
</evidence>
<dbReference type="EMBL" id="CP037899">
    <property type="protein sequence ID" value="QDQ42438.1"/>
    <property type="molecule type" value="Genomic_DNA"/>
</dbReference>
<dbReference type="InterPro" id="IPR036921">
    <property type="entry name" value="PurM-like_N_sf"/>
</dbReference>
<dbReference type="Gene3D" id="3.30.1330.10">
    <property type="entry name" value="PurM-like, N-terminal domain"/>
    <property type="match status" value="1"/>
</dbReference>
<evidence type="ECO:0000259" key="17">
    <source>
        <dbReference type="Pfam" id="PF02769"/>
    </source>
</evidence>
<evidence type="ECO:0000256" key="2">
    <source>
        <dbReference type="ARBA" id="ARBA00004686"/>
    </source>
</evidence>
<name>A0A0C1V2V3_9BACT</name>
<evidence type="ECO:0000256" key="14">
    <source>
        <dbReference type="ARBA" id="ARBA00049057"/>
    </source>
</evidence>
<dbReference type="UniPathway" id="UPA00074">
    <property type="reaction ID" value="UER00129"/>
</dbReference>
<evidence type="ECO:0000256" key="11">
    <source>
        <dbReference type="ARBA" id="ARBA00031908"/>
    </source>
</evidence>
<dbReference type="GO" id="GO:0005829">
    <property type="term" value="C:cytosol"/>
    <property type="evidence" value="ECO:0007669"/>
    <property type="project" value="TreeGrafter"/>
</dbReference>
<dbReference type="EMBL" id="JQNX01000008">
    <property type="protein sequence ID" value="KIE58000.1"/>
    <property type="molecule type" value="Genomic_DNA"/>
</dbReference>
<evidence type="ECO:0000256" key="10">
    <source>
        <dbReference type="ARBA" id="ARBA00022840"/>
    </source>
</evidence>
<dbReference type="Proteomes" id="UP000315925">
    <property type="component" value="Chromosome"/>
</dbReference>
<dbReference type="Gene3D" id="3.90.650.10">
    <property type="entry name" value="PurM-like C-terminal domain"/>
    <property type="match status" value="1"/>
</dbReference>
<keyword evidence="9 15" id="KW-0658">Purine biosynthesis</keyword>
<comment type="similarity">
    <text evidence="3 15">Belongs to the AIR synthase family.</text>
</comment>
<evidence type="ECO:0000256" key="15">
    <source>
        <dbReference type="HAMAP-Rule" id="MF_00741"/>
    </source>
</evidence>
<dbReference type="InterPro" id="IPR010918">
    <property type="entry name" value="PurM-like_C_dom"/>
</dbReference>
<proteinExistence type="inferred from homology"/>
<dbReference type="InterPro" id="IPR016188">
    <property type="entry name" value="PurM-like_N"/>
</dbReference>
<protein>
    <recommendedName>
        <fullName evidence="5 15">Phosphoribosylformylglycinamidine cyclo-ligase</fullName>
        <ecNumber evidence="4 15">6.3.3.1</ecNumber>
    </recommendedName>
    <alternativeName>
        <fullName evidence="12 15">AIR synthase</fullName>
    </alternativeName>
    <alternativeName>
        <fullName evidence="13 15">AIRS</fullName>
    </alternativeName>
    <alternativeName>
        <fullName evidence="11 15">Phosphoribosyl-aminoimidazole synthetase</fullName>
    </alternativeName>
</protein>